<evidence type="ECO:0000256" key="1">
    <source>
        <dbReference type="SAM" id="Phobius"/>
    </source>
</evidence>
<dbReference type="RefSeq" id="WP_161716830.1">
    <property type="nucleotide sequence ID" value="NZ_JAAAPO010000001.1"/>
</dbReference>
<feature type="transmembrane region" description="Helical" evidence="1">
    <location>
        <begin position="43"/>
        <end position="63"/>
    </location>
</feature>
<keyword evidence="3" id="KW-1185">Reference proteome</keyword>
<evidence type="ECO:0000313" key="2">
    <source>
        <dbReference type="EMBL" id="NBC35570.1"/>
    </source>
</evidence>
<dbReference type="Proteomes" id="UP000753724">
    <property type="component" value="Unassembled WGS sequence"/>
</dbReference>
<evidence type="ECO:0000313" key="3">
    <source>
        <dbReference type="Proteomes" id="UP000753724"/>
    </source>
</evidence>
<name>A0ABW9XAL6_9SPHN</name>
<feature type="transmembrane region" description="Helical" evidence="1">
    <location>
        <begin position="12"/>
        <end position="31"/>
    </location>
</feature>
<evidence type="ECO:0008006" key="4">
    <source>
        <dbReference type="Google" id="ProtNLM"/>
    </source>
</evidence>
<keyword evidence="1" id="KW-0812">Transmembrane</keyword>
<comment type="caution">
    <text evidence="2">The sequence shown here is derived from an EMBL/GenBank/DDBJ whole genome shotgun (WGS) entry which is preliminary data.</text>
</comment>
<protein>
    <recommendedName>
        <fullName evidence="4">PH (Pleckstrin Homology) domain-containing protein</fullName>
    </recommendedName>
</protein>
<organism evidence="2 3">
    <name type="scientific">Novosphingobium ovatum</name>
    <dbReference type="NCBI Taxonomy" id="1908523"/>
    <lineage>
        <taxon>Bacteria</taxon>
        <taxon>Pseudomonadati</taxon>
        <taxon>Pseudomonadota</taxon>
        <taxon>Alphaproteobacteria</taxon>
        <taxon>Sphingomonadales</taxon>
        <taxon>Sphingomonadaceae</taxon>
        <taxon>Novosphingobium</taxon>
    </lineage>
</organism>
<sequence>MPRRVILGAYLKYLVYALGCTLFVALGVHLLNEPSLHPSDRMLAWACVLMFGTATAVFTTLLARPQRLVLDQDGFTISGGLTNTVISARWAEIDRIYVWQPPSGGGFIAYALVRPTGEGKSRQTHGALPGGWPIKLEEMAALMRAYLDAHHGRAMGSAPAAIAA</sequence>
<proteinExistence type="predicted"/>
<gene>
    <name evidence="2" type="ORF">GTZ99_03255</name>
</gene>
<accession>A0ABW9XAL6</accession>
<dbReference type="EMBL" id="JAAAPO010000001">
    <property type="protein sequence ID" value="NBC35570.1"/>
    <property type="molecule type" value="Genomic_DNA"/>
</dbReference>
<keyword evidence="1" id="KW-1133">Transmembrane helix</keyword>
<keyword evidence="1" id="KW-0472">Membrane</keyword>
<reference evidence="3" key="1">
    <citation type="submission" date="2020-01" db="EMBL/GenBank/DDBJ databases">
        <title>Sphingomonas sp. strain CSW-10.</title>
        <authorList>
            <person name="Chen W.-M."/>
        </authorList>
    </citation>
    <scope>NUCLEOTIDE SEQUENCE [LARGE SCALE GENOMIC DNA]</scope>
    <source>
        <strain evidence="3">FSY-8</strain>
    </source>
</reference>